<sequence length="319" mass="34924">MVAATVTTAAQGGAANGFSTLHPDIINSHILTRLDGPALASAACCSATLRHLSSSDDLWSQICHSTWPSTAGGARAFFSEAYPILSDVRSSPSPPPTELISAVDIRYKDELIFSKAQKTETVTDWFRCSPFRVDLLEPKDVVPTRIRHGDGACAATIDGMTLSWIVIDPVGRRAANLSSDRAVAARRHWLTGEVQVRYASILAVDHHQHGHVKCGIVVTCGESESGEMQVREVSLEMEDMDGMHLNGKDSLVFLQGALGGQKGTGKNRVPEGQRRYKEYEEMKRERRERKLRTEGALDILCVAFGISFFVSSCCFLLCR</sequence>
<keyword evidence="1" id="KW-1133">Transmembrane helix</keyword>
<feature type="transmembrane region" description="Helical" evidence="1">
    <location>
        <begin position="296"/>
        <end position="318"/>
    </location>
</feature>
<dbReference type="EMBL" id="BMAC01000476">
    <property type="protein sequence ID" value="GFP97211.1"/>
    <property type="molecule type" value="Genomic_DNA"/>
</dbReference>
<keyword evidence="1" id="KW-0812">Transmembrane</keyword>
<dbReference type="Gene3D" id="1.20.1280.50">
    <property type="match status" value="1"/>
</dbReference>
<evidence type="ECO:0000313" key="3">
    <source>
        <dbReference type="Proteomes" id="UP000653305"/>
    </source>
</evidence>
<accession>A0A830CS31</accession>
<dbReference type="AlphaFoldDB" id="A0A830CS31"/>
<keyword evidence="3" id="KW-1185">Reference proteome</keyword>
<dbReference type="PANTHER" id="PTHR33736:SF13">
    <property type="entry name" value="OS11G0155100 PROTEIN"/>
    <property type="match status" value="1"/>
</dbReference>
<name>A0A830CS31_9LAMI</name>
<dbReference type="OrthoDB" id="671172at2759"/>
<organism evidence="2 3">
    <name type="scientific">Phtheirospermum japonicum</name>
    <dbReference type="NCBI Taxonomy" id="374723"/>
    <lineage>
        <taxon>Eukaryota</taxon>
        <taxon>Viridiplantae</taxon>
        <taxon>Streptophyta</taxon>
        <taxon>Embryophyta</taxon>
        <taxon>Tracheophyta</taxon>
        <taxon>Spermatophyta</taxon>
        <taxon>Magnoliopsida</taxon>
        <taxon>eudicotyledons</taxon>
        <taxon>Gunneridae</taxon>
        <taxon>Pentapetalae</taxon>
        <taxon>asterids</taxon>
        <taxon>lamiids</taxon>
        <taxon>Lamiales</taxon>
        <taxon>Orobanchaceae</taxon>
        <taxon>Orobanchaceae incertae sedis</taxon>
        <taxon>Phtheirospermum</taxon>
    </lineage>
</organism>
<keyword evidence="1" id="KW-0472">Membrane</keyword>
<dbReference type="PANTHER" id="PTHR33736">
    <property type="entry name" value="F-BOX PROTEIN-RELATED"/>
    <property type="match status" value="1"/>
</dbReference>
<gene>
    <name evidence="2" type="ORF">PHJA_001865200</name>
</gene>
<comment type="caution">
    <text evidence="2">The sequence shown here is derived from an EMBL/GenBank/DDBJ whole genome shotgun (WGS) entry which is preliminary data.</text>
</comment>
<dbReference type="InterPro" id="IPR045283">
    <property type="entry name" value="AT3G44326-like"/>
</dbReference>
<proteinExistence type="predicted"/>
<protein>
    <submittedName>
        <fullName evidence="2">Probable F-box protein at1g60180</fullName>
    </submittedName>
</protein>
<dbReference type="SUPFAM" id="SSF81383">
    <property type="entry name" value="F-box domain"/>
    <property type="match status" value="1"/>
</dbReference>
<dbReference type="InterPro" id="IPR036047">
    <property type="entry name" value="F-box-like_dom_sf"/>
</dbReference>
<dbReference type="Proteomes" id="UP000653305">
    <property type="component" value="Unassembled WGS sequence"/>
</dbReference>
<evidence type="ECO:0000313" key="2">
    <source>
        <dbReference type="EMBL" id="GFP97211.1"/>
    </source>
</evidence>
<reference evidence="2" key="1">
    <citation type="submission" date="2020-07" db="EMBL/GenBank/DDBJ databases">
        <title>Ethylene signaling mediates host invasion by parasitic plants.</title>
        <authorList>
            <person name="Yoshida S."/>
        </authorList>
    </citation>
    <scope>NUCLEOTIDE SEQUENCE</scope>
    <source>
        <strain evidence="2">Okayama</strain>
    </source>
</reference>
<evidence type="ECO:0000256" key="1">
    <source>
        <dbReference type="SAM" id="Phobius"/>
    </source>
</evidence>